<dbReference type="CDD" id="cd07035">
    <property type="entry name" value="TPP_PYR_POX_like"/>
    <property type="match status" value="1"/>
</dbReference>
<gene>
    <name evidence="8" type="ORF">C4520_09950</name>
</gene>
<dbReference type="Proteomes" id="UP000265882">
    <property type="component" value="Unassembled WGS sequence"/>
</dbReference>
<dbReference type="Pfam" id="PF02775">
    <property type="entry name" value="TPP_enzyme_C"/>
    <property type="match status" value="1"/>
</dbReference>
<dbReference type="InterPro" id="IPR011766">
    <property type="entry name" value="TPP_enzyme_TPP-bd"/>
</dbReference>
<dbReference type="InterPro" id="IPR045229">
    <property type="entry name" value="TPP_enz"/>
</dbReference>
<dbReference type="Pfam" id="PF02776">
    <property type="entry name" value="TPP_enzyme_N"/>
    <property type="match status" value="1"/>
</dbReference>
<organism evidence="8 9">
    <name type="scientific">Abyssobacteria bacterium (strain SURF_5)</name>
    <dbReference type="NCBI Taxonomy" id="2093360"/>
    <lineage>
        <taxon>Bacteria</taxon>
        <taxon>Pseudomonadati</taxon>
        <taxon>Candidatus Hydrogenedentota</taxon>
        <taxon>Candidatus Abyssobacteria</taxon>
    </lineage>
</organism>
<accession>A0A3A4NKW0</accession>
<evidence type="ECO:0000256" key="2">
    <source>
        <dbReference type="ARBA" id="ARBA00007812"/>
    </source>
</evidence>
<reference evidence="8 9" key="1">
    <citation type="journal article" date="2017" name="ISME J.">
        <title>Energy and carbon metabolisms in a deep terrestrial subsurface fluid microbial community.</title>
        <authorList>
            <person name="Momper L."/>
            <person name="Jungbluth S.P."/>
            <person name="Lee M.D."/>
            <person name="Amend J.P."/>
        </authorList>
    </citation>
    <scope>NUCLEOTIDE SEQUENCE [LARGE SCALE GENOMIC DNA]</scope>
    <source>
        <strain evidence="8">SURF_5</strain>
    </source>
</reference>
<comment type="cofactor">
    <cofactor evidence="1">
        <name>thiamine diphosphate</name>
        <dbReference type="ChEBI" id="CHEBI:58937"/>
    </cofactor>
</comment>
<feature type="domain" description="Thiamine pyrophosphate enzyme central" evidence="5">
    <location>
        <begin position="229"/>
        <end position="366"/>
    </location>
</feature>
<dbReference type="PANTHER" id="PTHR18968">
    <property type="entry name" value="THIAMINE PYROPHOSPHATE ENZYMES"/>
    <property type="match status" value="1"/>
</dbReference>
<dbReference type="GO" id="GO:0003984">
    <property type="term" value="F:acetolactate synthase activity"/>
    <property type="evidence" value="ECO:0007669"/>
    <property type="project" value="TreeGrafter"/>
</dbReference>
<keyword evidence="3 4" id="KW-0786">Thiamine pyrophosphate</keyword>
<sequence>MLQRQGARRERTDVAQGRLCSLIPGGIDMKTTVAKAVVSFLEKAGVEVAFGYNGHGNWAMLDAIEHESAIRGIKTNAEDTAVHMADCYWRMRRRGQLPVVLTTVGPGNMNICAALANAFYESSAMLILAGAGPTQWMDKGCFEECYRFGPEEFIQVIKPICKKAALVTRPDTALEIVARAYKEALSGRPGPVLVQVPFDIQHTEIEVDSMPDPETWTRIHHPAPDPAGVRRAAQLIKRASRPLLLAGSGVLNARASEALRNLAEAFGIPVGTTFSGKGAFPEDHELSVGTIDPSGTGHGYQAARECDVLVAVGARFHDFNTLAWCLYQIPEKTKLVHIDIDPGELCRNYPAEVALTADARLGLEALQHALSEASMKAGGFDEWKRQIDTWRGVWAAEVKEKGREEEGPLSNIRVLRDCGDVIREVDPQTSVLFDTGNLLLFAPAFFAASSPNVATNNGHFARMGWSCGGILGAKLANPKHPAVAFVGDGSFMMTGLALATAREHGIAAVWVILNNRTIGIEREAMEAIYGRASFCDSRIEQTGEPWCPDYVKLAESIGIEGKKVGKPADLRPALKSAIQCGRPFVLDVDVNPEDEGYRLAILPIPMNWTQSSLSSGCRIPSS</sequence>
<proteinExistence type="inferred from homology"/>
<dbReference type="GO" id="GO:0050660">
    <property type="term" value="F:flavin adenine dinucleotide binding"/>
    <property type="evidence" value="ECO:0007669"/>
    <property type="project" value="TreeGrafter"/>
</dbReference>
<dbReference type="GO" id="GO:0009099">
    <property type="term" value="P:L-valine biosynthetic process"/>
    <property type="evidence" value="ECO:0007669"/>
    <property type="project" value="TreeGrafter"/>
</dbReference>
<protein>
    <submittedName>
        <fullName evidence="8">Thiamine pyrophosphate-binding protein</fullName>
    </submittedName>
</protein>
<dbReference type="Gene3D" id="3.40.50.1220">
    <property type="entry name" value="TPP-binding domain"/>
    <property type="match status" value="1"/>
</dbReference>
<dbReference type="InterPro" id="IPR012000">
    <property type="entry name" value="Thiamin_PyroP_enz_cen_dom"/>
</dbReference>
<evidence type="ECO:0000256" key="1">
    <source>
        <dbReference type="ARBA" id="ARBA00001964"/>
    </source>
</evidence>
<dbReference type="AlphaFoldDB" id="A0A3A4NKW0"/>
<name>A0A3A4NKW0_ABYX5</name>
<comment type="similarity">
    <text evidence="2 4">Belongs to the TPP enzyme family.</text>
</comment>
<evidence type="ECO:0000259" key="6">
    <source>
        <dbReference type="Pfam" id="PF02775"/>
    </source>
</evidence>
<dbReference type="Gene3D" id="3.40.50.970">
    <property type="match status" value="2"/>
</dbReference>
<dbReference type="InterPro" id="IPR012001">
    <property type="entry name" value="Thiamin_PyroP_enz_TPP-bd_dom"/>
</dbReference>
<dbReference type="Pfam" id="PF00205">
    <property type="entry name" value="TPP_enzyme_M"/>
    <property type="match status" value="1"/>
</dbReference>
<dbReference type="GO" id="GO:0005948">
    <property type="term" value="C:acetolactate synthase complex"/>
    <property type="evidence" value="ECO:0007669"/>
    <property type="project" value="TreeGrafter"/>
</dbReference>
<dbReference type="GO" id="GO:0030976">
    <property type="term" value="F:thiamine pyrophosphate binding"/>
    <property type="evidence" value="ECO:0007669"/>
    <property type="project" value="InterPro"/>
</dbReference>
<dbReference type="SUPFAM" id="SSF52467">
    <property type="entry name" value="DHS-like NAD/FAD-binding domain"/>
    <property type="match status" value="1"/>
</dbReference>
<dbReference type="InterPro" id="IPR029061">
    <property type="entry name" value="THDP-binding"/>
</dbReference>
<feature type="domain" description="Thiamine pyrophosphate enzyme TPP-binding" evidence="6">
    <location>
        <begin position="434"/>
        <end position="588"/>
    </location>
</feature>
<evidence type="ECO:0000259" key="7">
    <source>
        <dbReference type="Pfam" id="PF02776"/>
    </source>
</evidence>
<feature type="domain" description="Thiamine pyrophosphate enzyme N-terminal TPP-binding" evidence="7">
    <location>
        <begin position="32"/>
        <end position="144"/>
    </location>
</feature>
<dbReference type="InterPro" id="IPR000399">
    <property type="entry name" value="TPP-bd_CS"/>
</dbReference>
<comment type="caution">
    <text evidence="8">The sequence shown here is derived from an EMBL/GenBank/DDBJ whole genome shotgun (WGS) entry which is preliminary data.</text>
</comment>
<dbReference type="GO" id="GO:0000287">
    <property type="term" value="F:magnesium ion binding"/>
    <property type="evidence" value="ECO:0007669"/>
    <property type="project" value="InterPro"/>
</dbReference>
<dbReference type="InterPro" id="IPR029035">
    <property type="entry name" value="DHS-like_NAD/FAD-binding_dom"/>
</dbReference>
<dbReference type="PANTHER" id="PTHR18968:SF13">
    <property type="entry name" value="ACETOLACTATE SYNTHASE CATALYTIC SUBUNIT, MITOCHONDRIAL"/>
    <property type="match status" value="1"/>
</dbReference>
<dbReference type="GO" id="GO:0009097">
    <property type="term" value="P:isoleucine biosynthetic process"/>
    <property type="evidence" value="ECO:0007669"/>
    <property type="project" value="TreeGrafter"/>
</dbReference>
<dbReference type="SUPFAM" id="SSF52518">
    <property type="entry name" value="Thiamin diphosphate-binding fold (THDP-binding)"/>
    <property type="match status" value="2"/>
</dbReference>
<evidence type="ECO:0000259" key="5">
    <source>
        <dbReference type="Pfam" id="PF00205"/>
    </source>
</evidence>
<evidence type="ECO:0000256" key="3">
    <source>
        <dbReference type="ARBA" id="ARBA00023052"/>
    </source>
</evidence>
<evidence type="ECO:0000313" key="8">
    <source>
        <dbReference type="EMBL" id="RJP21328.1"/>
    </source>
</evidence>
<dbReference type="CDD" id="cd00568">
    <property type="entry name" value="TPP_enzymes"/>
    <property type="match status" value="1"/>
</dbReference>
<evidence type="ECO:0000313" key="9">
    <source>
        <dbReference type="Proteomes" id="UP000265882"/>
    </source>
</evidence>
<dbReference type="EMBL" id="QZKU01000068">
    <property type="protein sequence ID" value="RJP21328.1"/>
    <property type="molecule type" value="Genomic_DNA"/>
</dbReference>
<dbReference type="PROSITE" id="PS00187">
    <property type="entry name" value="TPP_ENZYMES"/>
    <property type="match status" value="1"/>
</dbReference>
<evidence type="ECO:0000256" key="4">
    <source>
        <dbReference type="RuleBase" id="RU362132"/>
    </source>
</evidence>